<organism evidence="1 2">
    <name type="scientific">Trichonephila clavipes</name>
    <name type="common">Golden silk orbweaver</name>
    <name type="synonym">Nephila clavipes</name>
    <dbReference type="NCBI Taxonomy" id="2585209"/>
    <lineage>
        <taxon>Eukaryota</taxon>
        <taxon>Metazoa</taxon>
        <taxon>Ecdysozoa</taxon>
        <taxon>Arthropoda</taxon>
        <taxon>Chelicerata</taxon>
        <taxon>Arachnida</taxon>
        <taxon>Araneae</taxon>
        <taxon>Araneomorphae</taxon>
        <taxon>Entelegynae</taxon>
        <taxon>Araneoidea</taxon>
        <taxon>Nephilidae</taxon>
        <taxon>Trichonephila</taxon>
    </lineage>
</organism>
<proteinExistence type="predicted"/>
<gene>
    <name evidence="1" type="ORF">TNCV_1296091</name>
</gene>
<dbReference type="EMBL" id="BMAU01021325">
    <property type="protein sequence ID" value="GFY13948.1"/>
    <property type="molecule type" value="Genomic_DNA"/>
</dbReference>
<evidence type="ECO:0000313" key="1">
    <source>
        <dbReference type="EMBL" id="GFY13948.1"/>
    </source>
</evidence>
<keyword evidence="2" id="KW-1185">Reference proteome</keyword>
<dbReference type="AlphaFoldDB" id="A0A8X6SM50"/>
<name>A0A8X6SM50_TRICX</name>
<dbReference type="Proteomes" id="UP000887159">
    <property type="component" value="Unassembled WGS sequence"/>
</dbReference>
<evidence type="ECO:0000313" key="2">
    <source>
        <dbReference type="Proteomes" id="UP000887159"/>
    </source>
</evidence>
<comment type="caution">
    <text evidence="1">The sequence shown here is derived from an EMBL/GenBank/DDBJ whole genome shotgun (WGS) entry which is preliminary data.</text>
</comment>
<reference evidence="1" key="1">
    <citation type="submission" date="2020-08" db="EMBL/GenBank/DDBJ databases">
        <title>Multicomponent nature underlies the extraordinary mechanical properties of spider dragline silk.</title>
        <authorList>
            <person name="Kono N."/>
            <person name="Nakamura H."/>
            <person name="Mori M."/>
            <person name="Yoshida Y."/>
            <person name="Ohtoshi R."/>
            <person name="Malay A.D."/>
            <person name="Moran D.A.P."/>
            <person name="Tomita M."/>
            <person name="Numata K."/>
            <person name="Arakawa K."/>
        </authorList>
    </citation>
    <scope>NUCLEOTIDE SEQUENCE</scope>
</reference>
<sequence>MGNIRVIILASQIIINAFSLSQKTCVIAKNIKPPPTEAVPTERRQHAWIDASRDKRWRPRQSFLPLLLHVHDTFNVLISMRTITRRLVTKELHSASVKNTKIDPTSQTIQFTMVTGYNDVDNKMAWGSFLRRRITILSA</sequence>
<accession>A0A8X6SM50</accession>
<protein>
    <submittedName>
        <fullName evidence="1">Uncharacterized protein</fullName>
    </submittedName>
</protein>